<proteinExistence type="predicted"/>
<keyword evidence="3" id="KW-1185">Reference proteome</keyword>
<sequence length="99" mass="11269">MFTWFGLNKGYTRPRDGRCGPRGCQQHNTRDHNQNIPSSGPISFISPSLYPSALSAVCNRQTFPEIFLYFSFLATQITLVTLQSSTLLWLWSSQRTLLP</sequence>
<organism evidence="2 3">
    <name type="scientific">Elysia crispata</name>
    <name type="common">lettuce slug</name>
    <dbReference type="NCBI Taxonomy" id="231223"/>
    <lineage>
        <taxon>Eukaryota</taxon>
        <taxon>Metazoa</taxon>
        <taxon>Spiralia</taxon>
        <taxon>Lophotrochozoa</taxon>
        <taxon>Mollusca</taxon>
        <taxon>Gastropoda</taxon>
        <taxon>Heterobranchia</taxon>
        <taxon>Euthyneura</taxon>
        <taxon>Panpulmonata</taxon>
        <taxon>Sacoglossa</taxon>
        <taxon>Placobranchoidea</taxon>
        <taxon>Plakobranchidae</taxon>
        <taxon>Elysia</taxon>
    </lineage>
</organism>
<dbReference type="Proteomes" id="UP001283361">
    <property type="component" value="Unassembled WGS sequence"/>
</dbReference>
<accession>A0AAE1DRM2</accession>
<comment type="caution">
    <text evidence="2">The sequence shown here is derived from an EMBL/GenBank/DDBJ whole genome shotgun (WGS) entry which is preliminary data.</text>
</comment>
<feature type="region of interest" description="Disordered" evidence="1">
    <location>
        <begin position="16"/>
        <end position="37"/>
    </location>
</feature>
<evidence type="ECO:0000313" key="3">
    <source>
        <dbReference type="Proteomes" id="UP001283361"/>
    </source>
</evidence>
<name>A0AAE1DRM2_9GAST</name>
<evidence type="ECO:0000256" key="1">
    <source>
        <dbReference type="SAM" id="MobiDB-lite"/>
    </source>
</evidence>
<reference evidence="2" key="1">
    <citation type="journal article" date="2023" name="G3 (Bethesda)">
        <title>A reference genome for the long-term kleptoplast-retaining sea slug Elysia crispata morphotype clarki.</title>
        <authorList>
            <person name="Eastman K.E."/>
            <person name="Pendleton A.L."/>
            <person name="Shaikh M.A."/>
            <person name="Suttiyut T."/>
            <person name="Ogas R."/>
            <person name="Tomko P."/>
            <person name="Gavelis G."/>
            <person name="Widhalm J.R."/>
            <person name="Wisecaver J.H."/>
        </authorList>
    </citation>
    <scope>NUCLEOTIDE SEQUENCE</scope>
    <source>
        <strain evidence="2">ECLA1</strain>
    </source>
</reference>
<dbReference type="EMBL" id="JAWDGP010002811">
    <property type="protein sequence ID" value="KAK3779760.1"/>
    <property type="molecule type" value="Genomic_DNA"/>
</dbReference>
<dbReference type="AlphaFoldDB" id="A0AAE1DRM2"/>
<protein>
    <submittedName>
        <fullName evidence="2">Uncharacterized protein</fullName>
    </submittedName>
</protein>
<evidence type="ECO:0000313" key="2">
    <source>
        <dbReference type="EMBL" id="KAK3779760.1"/>
    </source>
</evidence>
<gene>
    <name evidence="2" type="ORF">RRG08_035898</name>
</gene>